<evidence type="ECO:0000256" key="6">
    <source>
        <dbReference type="SAM" id="Phobius"/>
    </source>
</evidence>
<feature type="transmembrane region" description="Helical" evidence="6">
    <location>
        <begin position="77"/>
        <end position="95"/>
    </location>
</feature>
<organism evidence="7 8">
    <name type="scientific">Candidatus Tenderia electrophaga</name>
    <dbReference type="NCBI Taxonomy" id="1748243"/>
    <lineage>
        <taxon>Bacteria</taxon>
        <taxon>Pseudomonadati</taxon>
        <taxon>Pseudomonadota</taxon>
        <taxon>Gammaproteobacteria</taxon>
        <taxon>Candidatus Tenderiales</taxon>
        <taxon>Candidatus Tenderiaceae</taxon>
        <taxon>Candidatus Tenderia</taxon>
    </lineage>
</organism>
<keyword evidence="2" id="KW-1003">Cell membrane</keyword>
<feature type="transmembrane region" description="Helical" evidence="6">
    <location>
        <begin position="101"/>
        <end position="121"/>
    </location>
</feature>
<keyword evidence="3 6" id="KW-0812">Transmembrane</keyword>
<gene>
    <name evidence="7" type="ORF">Tel_14550</name>
</gene>
<dbReference type="STRING" id="1748243.Tel_14550"/>
<dbReference type="AlphaFoldDB" id="A0A0S2TGK8"/>
<sequence length="131" mass="13706">MDIAIRQVQSKAKKVVVLQLIIAALTAAIFALTQGGWSALSALYGGFTSLAVSWMLRRGVLKANEIARDDPQRGMTALYVGAVQRFVLVLALLGVGLGLLAMAPLATVIGFGGAQLAYAVVMRNGAHPASR</sequence>
<evidence type="ECO:0000256" key="5">
    <source>
        <dbReference type="ARBA" id="ARBA00023136"/>
    </source>
</evidence>
<dbReference type="KEGG" id="tee:Tel_14550"/>
<keyword evidence="8" id="KW-1185">Reference proteome</keyword>
<protein>
    <recommendedName>
        <fullName evidence="9">ATP synthase subunit I</fullName>
    </recommendedName>
</protein>
<evidence type="ECO:0000256" key="1">
    <source>
        <dbReference type="ARBA" id="ARBA00004651"/>
    </source>
</evidence>
<keyword evidence="4 6" id="KW-1133">Transmembrane helix</keyword>
<dbReference type="Proteomes" id="UP000055136">
    <property type="component" value="Chromosome"/>
</dbReference>
<dbReference type="InterPro" id="IPR005598">
    <property type="entry name" value="ATP_synth_I"/>
</dbReference>
<evidence type="ECO:0000313" key="8">
    <source>
        <dbReference type="Proteomes" id="UP000055136"/>
    </source>
</evidence>
<dbReference type="EMBL" id="CP013099">
    <property type="protein sequence ID" value="ALP54264.1"/>
    <property type="molecule type" value="Genomic_DNA"/>
</dbReference>
<dbReference type="Pfam" id="PF03899">
    <property type="entry name" value="ATP-synt_I"/>
    <property type="match status" value="1"/>
</dbReference>
<evidence type="ECO:0008006" key="9">
    <source>
        <dbReference type="Google" id="ProtNLM"/>
    </source>
</evidence>
<reference evidence="7" key="1">
    <citation type="submission" date="2015-10" db="EMBL/GenBank/DDBJ databases">
        <title>Description of Candidatus Tenderia electrophaga gen. nov, sp. nov., an Uncultivated Electroautotroph from a Biocathode Enrichment.</title>
        <authorList>
            <person name="Eddie B.J."/>
            <person name="Malanoski A.P."/>
            <person name="Wang Z."/>
            <person name="Hall R.J."/>
            <person name="Oh S.D."/>
            <person name="Heiner C."/>
            <person name="Lin B."/>
            <person name="Strycharz-Glaven S.M."/>
        </authorList>
    </citation>
    <scope>NUCLEOTIDE SEQUENCE [LARGE SCALE GENOMIC DNA]</scope>
    <source>
        <strain evidence="7">NRL1</strain>
    </source>
</reference>
<comment type="subcellular location">
    <subcellularLocation>
        <location evidence="1">Cell membrane</location>
        <topology evidence="1">Multi-pass membrane protein</topology>
    </subcellularLocation>
</comment>
<feature type="transmembrane region" description="Helical" evidence="6">
    <location>
        <begin position="37"/>
        <end position="56"/>
    </location>
</feature>
<evidence type="ECO:0000256" key="4">
    <source>
        <dbReference type="ARBA" id="ARBA00022989"/>
    </source>
</evidence>
<keyword evidence="5 6" id="KW-0472">Membrane</keyword>
<name>A0A0S2TGK8_9GAMM</name>
<feature type="transmembrane region" description="Helical" evidence="6">
    <location>
        <begin position="12"/>
        <end position="31"/>
    </location>
</feature>
<dbReference type="GO" id="GO:0005886">
    <property type="term" value="C:plasma membrane"/>
    <property type="evidence" value="ECO:0007669"/>
    <property type="project" value="UniProtKB-SubCell"/>
</dbReference>
<evidence type="ECO:0000313" key="7">
    <source>
        <dbReference type="EMBL" id="ALP54264.1"/>
    </source>
</evidence>
<evidence type="ECO:0000256" key="2">
    <source>
        <dbReference type="ARBA" id="ARBA00022475"/>
    </source>
</evidence>
<evidence type="ECO:0000256" key="3">
    <source>
        <dbReference type="ARBA" id="ARBA00022692"/>
    </source>
</evidence>
<accession>A0A0S2TGK8</accession>
<proteinExistence type="predicted"/>